<sequence length="461" mass="52302">MLYKGLVTKSKSELLYVWSRNFGGEAVLDKGLLSTSERVPSLGNWIVFRIKEDSNLIDEFIDIPDILPTRVIEHGVVIVKTRISLQSSNVSGHDLLANSDDLGRVGIFQNFPNLVGNCNYDVWVERIPQSLSNLERLYKTSWYISEQLLEEMRKVPSRRLSQQLVFGSSSPIELPNSTVMDTDSSTTTHIDENSRSKSDFGFCEAQPERLSRQSYFTENFIAFFFQQQFFDSQSCTSTEGTEDDEIMESEEVVGLVTSSFNLKAFVWSSLGEGIISLSFGEQIRHGVWIKFIPFYINDACLQGNGGSSCKYSAKDWSITDPVYPTLRLKTTVSVQVKLFVPRTFRDTDGSSNLWAEFFGTVHDSLGQVAEYDSLNNVLGQCLLVRIMKMENNFGAGSHWVVHKILLLLKNKKSLPTLKSRSFAADALRYMNEDPHIHSVMQKVDWNLVEQVKEPHLLCDKF</sequence>
<proteinExistence type="predicted"/>
<dbReference type="Proteomes" id="UP000887581">
    <property type="component" value="Unplaced"/>
</dbReference>
<accession>A0A915PXZ1</accession>
<keyword evidence="1" id="KW-1185">Reference proteome</keyword>
<evidence type="ECO:0000313" key="1">
    <source>
        <dbReference type="Proteomes" id="UP000887581"/>
    </source>
</evidence>
<protein>
    <submittedName>
        <fullName evidence="2">Uncharacterized protein</fullName>
    </submittedName>
</protein>
<evidence type="ECO:0000313" key="2">
    <source>
        <dbReference type="WBParaSite" id="sdigi.contig346.g7626.t1"/>
    </source>
</evidence>
<organism evidence="1 2">
    <name type="scientific">Setaria digitata</name>
    <dbReference type="NCBI Taxonomy" id="48799"/>
    <lineage>
        <taxon>Eukaryota</taxon>
        <taxon>Metazoa</taxon>
        <taxon>Ecdysozoa</taxon>
        <taxon>Nematoda</taxon>
        <taxon>Chromadorea</taxon>
        <taxon>Rhabditida</taxon>
        <taxon>Spirurina</taxon>
        <taxon>Spiruromorpha</taxon>
        <taxon>Filarioidea</taxon>
        <taxon>Setariidae</taxon>
        <taxon>Setaria</taxon>
    </lineage>
</organism>
<dbReference type="AlphaFoldDB" id="A0A915PXZ1"/>
<dbReference type="WBParaSite" id="sdigi.contig346.g7626.t1">
    <property type="protein sequence ID" value="sdigi.contig346.g7626.t1"/>
    <property type="gene ID" value="sdigi.contig346.g7626"/>
</dbReference>
<reference evidence="2" key="1">
    <citation type="submission" date="2022-11" db="UniProtKB">
        <authorList>
            <consortium name="WormBaseParasite"/>
        </authorList>
    </citation>
    <scope>IDENTIFICATION</scope>
</reference>
<name>A0A915PXZ1_9BILA</name>